<evidence type="ECO:0000313" key="3">
    <source>
        <dbReference type="Proteomes" id="UP001187192"/>
    </source>
</evidence>
<protein>
    <submittedName>
        <fullName evidence="2">Uncharacterized protein</fullName>
    </submittedName>
</protein>
<accession>A0AA88EDD8</accession>
<sequence>MGNEFLPALDNRRPHLVRFVRPTVDGSSFFVRRRWLAMSAMVEKVAIPAVAGFRRDRDRER</sequence>
<dbReference type="AlphaFoldDB" id="A0AA88EDD8"/>
<organism evidence="2 3">
    <name type="scientific">Ficus carica</name>
    <name type="common">Common fig</name>
    <dbReference type="NCBI Taxonomy" id="3494"/>
    <lineage>
        <taxon>Eukaryota</taxon>
        <taxon>Viridiplantae</taxon>
        <taxon>Streptophyta</taxon>
        <taxon>Embryophyta</taxon>
        <taxon>Tracheophyta</taxon>
        <taxon>Spermatophyta</taxon>
        <taxon>Magnoliopsida</taxon>
        <taxon>eudicotyledons</taxon>
        <taxon>Gunneridae</taxon>
        <taxon>Pentapetalae</taxon>
        <taxon>rosids</taxon>
        <taxon>fabids</taxon>
        <taxon>Rosales</taxon>
        <taxon>Moraceae</taxon>
        <taxon>Ficeae</taxon>
        <taxon>Ficus</taxon>
    </lineage>
</organism>
<dbReference type="EMBL" id="BTGU01010378">
    <property type="protein sequence ID" value="GMN72521.1"/>
    <property type="molecule type" value="Genomic_DNA"/>
</dbReference>
<dbReference type="Proteomes" id="UP001187192">
    <property type="component" value="Unassembled WGS sequence"/>
</dbReference>
<gene>
    <name evidence="1" type="ORF">TIFTF001_052022</name>
    <name evidence="2" type="ORF">TIFTF001_052028</name>
</gene>
<keyword evidence="3" id="KW-1185">Reference proteome</keyword>
<comment type="caution">
    <text evidence="2">The sequence shown here is derived from an EMBL/GenBank/DDBJ whole genome shotgun (WGS) entry which is preliminary data.</text>
</comment>
<reference evidence="2" key="1">
    <citation type="submission" date="2023-07" db="EMBL/GenBank/DDBJ databases">
        <title>draft genome sequence of fig (Ficus carica).</title>
        <authorList>
            <person name="Takahashi T."/>
            <person name="Nishimura K."/>
        </authorList>
    </citation>
    <scope>NUCLEOTIDE SEQUENCE</scope>
</reference>
<proteinExistence type="predicted"/>
<evidence type="ECO:0000313" key="1">
    <source>
        <dbReference type="EMBL" id="GMN72521.1"/>
    </source>
</evidence>
<dbReference type="EMBL" id="BTGU01010381">
    <property type="protein sequence ID" value="GMN72536.1"/>
    <property type="molecule type" value="Genomic_DNA"/>
</dbReference>
<name>A0AA88EDD8_FICCA</name>
<evidence type="ECO:0000313" key="2">
    <source>
        <dbReference type="EMBL" id="GMN72536.1"/>
    </source>
</evidence>